<organism evidence="2 3">
    <name type="scientific">Avon-Heathcote Estuary associated circular virus 9</name>
    <dbReference type="NCBI Taxonomy" id="1618260"/>
    <lineage>
        <taxon>Viruses</taxon>
        <taxon>Monodnaviria</taxon>
        <taxon>Shotokuvirae</taxon>
        <taxon>Cressdnaviricota</taxon>
        <taxon>Arfiviricetes</taxon>
        <taxon>Jormunvirales</taxon>
        <taxon>Draupnirviridae</taxon>
        <taxon>Rapidusivirus</taxon>
        <taxon>Rapidusivirus mimentis</taxon>
    </lineage>
</organism>
<reference evidence="2 3" key="1">
    <citation type="journal article" date="2015" name="Infect. Genet. Evol.">
        <title>Diverse small circular DNA viruses circulating amongst estuarine molluscs.</title>
        <authorList>
            <person name="Dayaram A."/>
            <person name="Goldstien S."/>
            <person name="Arguello Astorga G.R."/>
            <person name="Zawar-Reza P."/>
            <person name="Gomez C."/>
            <person name="Harding J.S."/>
            <person name="Varsani A."/>
        </authorList>
    </citation>
    <scope>NUCLEOTIDE SEQUENCE [LARGE SCALE GENOMIC DNA]</scope>
    <source>
        <strain evidence="2">AHEaCV-9-NZ-3131SG-2012</strain>
    </source>
</reference>
<evidence type="ECO:0000313" key="2">
    <source>
        <dbReference type="EMBL" id="AJP36388.1"/>
    </source>
</evidence>
<feature type="compositionally biased region" description="Basic residues" evidence="1">
    <location>
        <begin position="1"/>
        <end position="24"/>
    </location>
</feature>
<proteinExistence type="predicted"/>
<accession>A0A0C5I9M0</accession>
<name>A0A0C5I9M0_9VIRU</name>
<dbReference type="Proteomes" id="UP000117783">
    <property type="component" value="Segment"/>
</dbReference>
<dbReference type="GeneID" id="23698170"/>
<dbReference type="KEGG" id="vg:23698170"/>
<sequence>MPYVRKPRSTMRRPYKKRTMRRKPTASSMYNIARKVLRSNVETKSRITSYSTSGMILSHNVPRLVASQLLQTSQGTDSGATSGNRVGISVQPVGIKLYIEINQEQPAAATGLLNGDIWVKFWVCSTHHSNVNTSNDFLRLISSNTMLAPVQRRTHNVIRSFKLNLRNYFTHWNAGSAIDATPAFKTRTIWIPMNKIKQYLYENDVTDNGKYFDYCCHAVAFSAHPSVNTSTALAAVKLNTEFFFKDA</sequence>
<dbReference type="EMBL" id="KM874318">
    <property type="protein sequence ID" value="AJP36388.1"/>
    <property type="molecule type" value="Genomic_DNA"/>
</dbReference>
<protein>
    <submittedName>
        <fullName evidence="2">Putative capsid protein</fullName>
    </submittedName>
</protein>
<keyword evidence="3" id="KW-1185">Reference proteome</keyword>
<evidence type="ECO:0000313" key="3">
    <source>
        <dbReference type="Proteomes" id="UP000117783"/>
    </source>
</evidence>
<feature type="region of interest" description="Disordered" evidence="1">
    <location>
        <begin position="1"/>
        <end position="25"/>
    </location>
</feature>
<dbReference type="RefSeq" id="YP_009126897.1">
    <property type="nucleotide sequence ID" value="NC_026635.1"/>
</dbReference>
<evidence type="ECO:0000256" key="1">
    <source>
        <dbReference type="SAM" id="MobiDB-lite"/>
    </source>
</evidence>